<dbReference type="EMBL" id="ML976614">
    <property type="protein sequence ID" value="KAF1850379.1"/>
    <property type="molecule type" value="Genomic_DNA"/>
</dbReference>
<organism evidence="2 3">
    <name type="scientific">Cucurbitaria berberidis CBS 394.84</name>
    <dbReference type="NCBI Taxonomy" id="1168544"/>
    <lineage>
        <taxon>Eukaryota</taxon>
        <taxon>Fungi</taxon>
        <taxon>Dikarya</taxon>
        <taxon>Ascomycota</taxon>
        <taxon>Pezizomycotina</taxon>
        <taxon>Dothideomycetes</taxon>
        <taxon>Pleosporomycetidae</taxon>
        <taxon>Pleosporales</taxon>
        <taxon>Pleosporineae</taxon>
        <taxon>Cucurbitariaceae</taxon>
        <taxon>Cucurbitaria</taxon>
    </lineage>
</organism>
<evidence type="ECO:0000256" key="1">
    <source>
        <dbReference type="SAM" id="MobiDB-lite"/>
    </source>
</evidence>
<comment type="caution">
    <text evidence="2">The sequence shown here is derived from an EMBL/GenBank/DDBJ whole genome shotgun (WGS) entry which is preliminary data.</text>
</comment>
<gene>
    <name evidence="2" type="ORF">K460DRAFT_270226</name>
</gene>
<proteinExistence type="predicted"/>
<evidence type="ECO:0000313" key="3">
    <source>
        <dbReference type="Proteomes" id="UP000800039"/>
    </source>
</evidence>
<dbReference type="GeneID" id="63844881"/>
<evidence type="ECO:0000313" key="2">
    <source>
        <dbReference type="EMBL" id="KAF1850379.1"/>
    </source>
</evidence>
<feature type="region of interest" description="Disordered" evidence="1">
    <location>
        <begin position="231"/>
        <end position="250"/>
    </location>
</feature>
<dbReference type="AlphaFoldDB" id="A0A9P4GRV3"/>
<name>A0A9P4GRV3_9PLEO</name>
<accession>A0A9P4GRV3</accession>
<reference evidence="2" key="1">
    <citation type="submission" date="2020-01" db="EMBL/GenBank/DDBJ databases">
        <authorList>
            <consortium name="DOE Joint Genome Institute"/>
            <person name="Haridas S."/>
            <person name="Albert R."/>
            <person name="Binder M."/>
            <person name="Bloem J."/>
            <person name="Labutti K."/>
            <person name="Salamov A."/>
            <person name="Andreopoulos B."/>
            <person name="Baker S.E."/>
            <person name="Barry K."/>
            <person name="Bills G."/>
            <person name="Bluhm B.H."/>
            <person name="Cannon C."/>
            <person name="Castanera R."/>
            <person name="Culley D.E."/>
            <person name="Daum C."/>
            <person name="Ezra D."/>
            <person name="Gonzalez J.B."/>
            <person name="Henrissat B."/>
            <person name="Kuo A."/>
            <person name="Liang C."/>
            <person name="Lipzen A."/>
            <person name="Lutzoni F."/>
            <person name="Magnuson J."/>
            <person name="Mondo S."/>
            <person name="Nolan M."/>
            <person name="Ohm R."/>
            <person name="Pangilinan J."/>
            <person name="Park H.-J."/>
            <person name="Ramirez L."/>
            <person name="Alfaro M."/>
            <person name="Sun H."/>
            <person name="Tritt A."/>
            <person name="Yoshinaga Y."/>
            <person name="Zwiers L.-H."/>
            <person name="Turgeon B.G."/>
            <person name="Goodwin S.B."/>
            <person name="Spatafora J.W."/>
            <person name="Crous P.W."/>
            <person name="Grigoriev I.V."/>
        </authorList>
    </citation>
    <scope>NUCLEOTIDE SEQUENCE</scope>
    <source>
        <strain evidence="2">CBS 394.84</strain>
    </source>
</reference>
<feature type="compositionally biased region" description="Polar residues" evidence="1">
    <location>
        <begin position="233"/>
        <end position="246"/>
    </location>
</feature>
<dbReference type="RefSeq" id="XP_040792942.1">
    <property type="nucleotide sequence ID" value="XM_040927628.1"/>
</dbReference>
<dbReference type="Proteomes" id="UP000800039">
    <property type="component" value="Unassembled WGS sequence"/>
</dbReference>
<sequence length="377" mass="42192">MTTTTNYTISTSNSKHETAKMWLQRHLRKAASKQTLKGGDEDDGTRRWISPKRPRTAPSRGTAIEPFAEPPLPFIPINIERASLQPSIQLPPRPSRPDPGVMRDVNAWLEASISSPSPPLMGGLSYWRTATIPGVKDSASVQHAIPIVGEPETVRPSTSHSQQVKSFRRHTKRLQVQMPSMLRTKSQRSVDRKQMNRRSPSMPLLAIRYEETQSAGPPRLLIRSRSFLRPVTRPSTSDTTTQSTRLPSAGHQSLERLLQRHGTLADRRLNDGEHNIERRVCATFRPMVRSTDNTRPSTAVAAFMREESVGDLSDAPTYFTGPLPPSYRSHTASILTTSSFGCIDGMNSTQRQLSQQRAAQRRGLKAKLKKFALKFKT</sequence>
<keyword evidence="3" id="KW-1185">Reference proteome</keyword>
<dbReference type="OrthoDB" id="3935253at2759"/>
<protein>
    <submittedName>
        <fullName evidence="2">Uncharacterized protein</fullName>
    </submittedName>
</protein>
<feature type="region of interest" description="Disordered" evidence="1">
    <location>
        <begin position="29"/>
        <end position="69"/>
    </location>
</feature>